<evidence type="ECO:0000256" key="1">
    <source>
        <dbReference type="SAM" id="MobiDB-lite"/>
    </source>
</evidence>
<organism evidence="2 3">
    <name type="scientific">Actinomadura macrotermitis</name>
    <dbReference type="NCBI Taxonomy" id="2585200"/>
    <lineage>
        <taxon>Bacteria</taxon>
        <taxon>Bacillati</taxon>
        <taxon>Actinomycetota</taxon>
        <taxon>Actinomycetes</taxon>
        <taxon>Streptosporangiales</taxon>
        <taxon>Thermomonosporaceae</taxon>
        <taxon>Actinomadura</taxon>
    </lineage>
</organism>
<feature type="compositionally biased region" description="Low complexity" evidence="1">
    <location>
        <begin position="77"/>
        <end position="93"/>
    </location>
</feature>
<proteinExistence type="predicted"/>
<dbReference type="AlphaFoldDB" id="A0A7K0C1B7"/>
<accession>A0A7K0C1B7</accession>
<evidence type="ECO:0000313" key="3">
    <source>
        <dbReference type="Proteomes" id="UP000487268"/>
    </source>
</evidence>
<protein>
    <submittedName>
        <fullName evidence="2">Uncharacterized protein</fullName>
    </submittedName>
</protein>
<dbReference type="Proteomes" id="UP000487268">
    <property type="component" value="Unassembled WGS sequence"/>
</dbReference>
<gene>
    <name evidence="2" type="ORF">ACRB68_53370</name>
</gene>
<evidence type="ECO:0000313" key="2">
    <source>
        <dbReference type="EMBL" id="MQY07237.1"/>
    </source>
</evidence>
<feature type="region of interest" description="Disordered" evidence="1">
    <location>
        <begin position="53"/>
        <end position="93"/>
    </location>
</feature>
<name>A0A7K0C1B7_9ACTN</name>
<sequence length="93" mass="10361">MRHNGRDPISLSDLLPSQIDIPAPVPEDVHPKPRTLVTCLDCGSFQPIKRHMIHPHRRSRLSESEVRAMPSAARPLRWSGGRPSRGARGRVSA</sequence>
<comment type="caution">
    <text evidence="2">The sequence shown here is derived from an EMBL/GenBank/DDBJ whole genome shotgun (WGS) entry which is preliminary data.</text>
</comment>
<reference evidence="2 3" key="1">
    <citation type="submission" date="2019-10" db="EMBL/GenBank/DDBJ databases">
        <title>Actinomadura rubteroloni sp. nov. and Actinomadura macrotermitis sp. nov., isolated from the gut of fungus growing-termite Macrotermes natalensis.</title>
        <authorList>
            <person name="Benndorf R."/>
            <person name="Martin K."/>
            <person name="Kuefner M."/>
            <person name="De Beer W."/>
            <person name="Kaster A.-K."/>
            <person name="Vollmers J."/>
            <person name="Poulsen M."/>
            <person name="Beemelmanns C."/>
        </authorList>
    </citation>
    <scope>NUCLEOTIDE SEQUENCE [LARGE SCALE GENOMIC DNA]</scope>
    <source>
        <strain evidence="2 3">RB68</strain>
    </source>
</reference>
<dbReference type="EMBL" id="WEGH01000003">
    <property type="protein sequence ID" value="MQY07237.1"/>
    <property type="molecule type" value="Genomic_DNA"/>
</dbReference>
<feature type="region of interest" description="Disordered" evidence="1">
    <location>
        <begin position="1"/>
        <end position="30"/>
    </location>
</feature>
<keyword evidence="3" id="KW-1185">Reference proteome</keyword>